<comment type="similarity">
    <text evidence="2">Belongs to the TMEM8 family.</text>
</comment>
<evidence type="ECO:0000256" key="8">
    <source>
        <dbReference type="SAM" id="Phobius"/>
    </source>
</evidence>
<reference evidence="10 11" key="1">
    <citation type="submission" date="2018-04" db="EMBL/GenBank/DDBJ databases">
        <title>The genome of golden apple snail Pomacea canaliculata provides insight into stress tolerance and invasive adaptation.</title>
        <authorList>
            <person name="Liu C."/>
            <person name="Liu B."/>
            <person name="Ren Y."/>
            <person name="Zhang Y."/>
            <person name="Wang H."/>
            <person name="Li S."/>
            <person name="Jiang F."/>
            <person name="Yin L."/>
            <person name="Zhang G."/>
            <person name="Qian W."/>
            <person name="Fan W."/>
        </authorList>
    </citation>
    <scope>NUCLEOTIDE SEQUENCE [LARGE SCALE GENOMIC DNA]</scope>
    <source>
        <strain evidence="10">SZHN2017</strain>
        <tissue evidence="10">Muscle</tissue>
    </source>
</reference>
<comment type="caution">
    <text evidence="10">The sequence shown here is derived from an EMBL/GenBank/DDBJ whole genome shotgun (WGS) entry which is preliminary data.</text>
</comment>
<keyword evidence="4 8" id="KW-0812">Transmembrane</keyword>
<comment type="caution">
    <text evidence="7">Lacks conserved residue(s) required for the propagation of feature annotation.</text>
</comment>
<accession>A0A2T7NNZ2</accession>
<keyword evidence="7" id="KW-0245">EGF-like domain</keyword>
<comment type="subcellular location">
    <subcellularLocation>
        <location evidence="1">Cell membrane</location>
        <topology evidence="1">Multi-pass membrane protein</topology>
    </subcellularLocation>
</comment>
<feature type="transmembrane region" description="Helical" evidence="8">
    <location>
        <begin position="235"/>
        <end position="253"/>
    </location>
</feature>
<dbReference type="PROSITE" id="PS50026">
    <property type="entry name" value="EGF_3"/>
    <property type="match status" value="1"/>
</dbReference>
<sequence length="404" mass="44810">MPRRLPYNSSLDNCPDGLHLAVNDSYTSASSYLPFPSTGVWYLALRSQCFGKGGPEPCSTAPMVNVSLRLTQCSFGQCGQFGQCQLFSEATTVFSACVCQAGYRGMTCSDATYGLSKGEQLQAVYLLTLSNLFFLPSILLALHRRFFTLAAIFTFTFFFSTFYHACDTNEVYGLCITDYDTLSFCDFLGSVLSFWALLVTMARVRESWRTLLLMCGALVVAAVQSDENERHNTVAHVILVAVAGLVLVISWGLEMRRRRSLFPSWRRYLFCLLPGSLLALTGIVVNFSVTDMSQYQYSHSFWHFALMLAPCFLIPPRPKDIYGEDQATSIQSILSYNEIPDAAPASHDYVNVSERTPLITPARGPPAPSDRRVTACIFQELGGDTARVYINTSCIQAGLCLPTY</sequence>
<dbReference type="Pfam" id="PF12036">
    <property type="entry name" value="DUF3522"/>
    <property type="match status" value="1"/>
</dbReference>
<dbReference type="EMBL" id="PZQS01000010">
    <property type="protein sequence ID" value="PVD22891.1"/>
    <property type="molecule type" value="Genomic_DNA"/>
</dbReference>
<keyword evidence="3" id="KW-1003">Cell membrane</keyword>
<evidence type="ECO:0000256" key="7">
    <source>
        <dbReference type="PROSITE-ProRule" id="PRU00076"/>
    </source>
</evidence>
<dbReference type="PROSITE" id="PS01186">
    <property type="entry name" value="EGF_2"/>
    <property type="match status" value="1"/>
</dbReference>
<evidence type="ECO:0000256" key="3">
    <source>
        <dbReference type="ARBA" id="ARBA00022475"/>
    </source>
</evidence>
<dbReference type="OrthoDB" id="69646at2759"/>
<keyword evidence="5 8" id="KW-1133">Transmembrane helix</keyword>
<name>A0A2T7NNZ2_POMCA</name>
<evidence type="ECO:0000256" key="4">
    <source>
        <dbReference type="ARBA" id="ARBA00022692"/>
    </source>
</evidence>
<evidence type="ECO:0000259" key="9">
    <source>
        <dbReference type="PROSITE" id="PS50026"/>
    </source>
</evidence>
<evidence type="ECO:0000313" key="11">
    <source>
        <dbReference type="Proteomes" id="UP000245119"/>
    </source>
</evidence>
<evidence type="ECO:0000256" key="6">
    <source>
        <dbReference type="ARBA" id="ARBA00023136"/>
    </source>
</evidence>
<dbReference type="PROSITE" id="PS00022">
    <property type="entry name" value="EGF_1"/>
    <property type="match status" value="1"/>
</dbReference>
<organism evidence="10 11">
    <name type="scientific">Pomacea canaliculata</name>
    <name type="common">Golden apple snail</name>
    <dbReference type="NCBI Taxonomy" id="400727"/>
    <lineage>
        <taxon>Eukaryota</taxon>
        <taxon>Metazoa</taxon>
        <taxon>Spiralia</taxon>
        <taxon>Lophotrochozoa</taxon>
        <taxon>Mollusca</taxon>
        <taxon>Gastropoda</taxon>
        <taxon>Caenogastropoda</taxon>
        <taxon>Architaenioglossa</taxon>
        <taxon>Ampullarioidea</taxon>
        <taxon>Ampullariidae</taxon>
        <taxon>Pomacea</taxon>
    </lineage>
</organism>
<feature type="transmembrane region" description="Helical" evidence="8">
    <location>
        <begin position="181"/>
        <end position="200"/>
    </location>
</feature>
<feature type="transmembrane region" description="Helical" evidence="8">
    <location>
        <begin position="265"/>
        <end position="289"/>
    </location>
</feature>
<evidence type="ECO:0000256" key="1">
    <source>
        <dbReference type="ARBA" id="ARBA00004651"/>
    </source>
</evidence>
<evidence type="ECO:0000256" key="2">
    <source>
        <dbReference type="ARBA" id="ARBA00005542"/>
    </source>
</evidence>
<evidence type="ECO:0000256" key="5">
    <source>
        <dbReference type="ARBA" id="ARBA00022989"/>
    </source>
</evidence>
<feature type="disulfide bond" evidence="7">
    <location>
        <begin position="99"/>
        <end position="108"/>
    </location>
</feature>
<dbReference type="PANTHER" id="PTHR14319:SF3">
    <property type="entry name" value="TRANSMEMBRANE PROTEIN-LIKE PROTEIN"/>
    <property type="match status" value="1"/>
</dbReference>
<feature type="domain" description="EGF-like" evidence="9">
    <location>
        <begin position="69"/>
        <end position="109"/>
    </location>
</feature>
<dbReference type="InterPro" id="IPR021910">
    <property type="entry name" value="NGX6/PGAP6/MYMK"/>
</dbReference>
<dbReference type="Proteomes" id="UP000245119">
    <property type="component" value="Linkage Group LG10"/>
</dbReference>
<keyword evidence="6 8" id="KW-0472">Membrane</keyword>
<dbReference type="AlphaFoldDB" id="A0A2T7NNZ2"/>
<protein>
    <recommendedName>
        <fullName evidence="9">EGF-like domain-containing protein</fullName>
    </recommendedName>
</protein>
<keyword evidence="7" id="KW-1015">Disulfide bond</keyword>
<evidence type="ECO:0000313" key="10">
    <source>
        <dbReference type="EMBL" id="PVD22891.1"/>
    </source>
</evidence>
<feature type="transmembrane region" description="Helical" evidence="8">
    <location>
        <begin position="147"/>
        <end position="165"/>
    </location>
</feature>
<dbReference type="InterPro" id="IPR000742">
    <property type="entry name" value="EGF"/>
</dbReference>
<feature type="transmembrane region" description="Helical" evidence="8">
    <location>
        <begin position="207"/>
        <end position="223"/>
    </location>
</feature>
<keyword evidence="11" id="KW-1185">Reference proteome</keyword>
<dbReference type="GO" id="GO:0005886">
    <property type="term" value="C:plasma membrane"/>
    <property type="evidence" value="ECO:0007669"/>
    <property type="project" value="UniProtKB-SubCell"/>
</dbReference>
<proteinExistence type="inferred from homology"/>
<dbReference type="PANTHER" id="PTHR14319">
    <property type="entry name" value="FIVE-SPAN TRANSMEMBRANE PROTEIN M83"/>
    <property type="match status" value="1"/>
</dbReference>
<gene>
    <name evidence="10" type="ORF">C0Q70_16150</name>
</gene>
<feature type="transmembrane region" description="Helical" evidence="8">
    <location>
        <begin position="123"/>
        <end position="142"/>
    </location>
</feature>